<gene>
    <name evidence="1" type="ORF">GCM10022263_05900</name>
</gene>
<protein>
    <recommendedName>
        <fullName evidence="3">Diacylglycerol O-acyltransferase</fullName>
    </recommendedName>
</protein>
<proteinExistence type="predicted"/>
<organism evidence="1 2">
    <name type="scientific">Nocardioides daeguensis</name>
    <dbReference type="NCBI Taxonomy" id="908359"/>
    <lineage>
        <taxon>Bacteria</taxon>
        <taxon>Bacillati</taxon>
        <taxon>Actinomycetota</taxon>
        <taxon>Actinomycetes</taxon>
        <taxon>Propionibacteriales</taxon>
        <taxon>Nocardioidaceae</taxon>
        <taxon>Nocardioides</taxon>
    </lineage>
</organism>
<evidence type="ECO:0000313" key="1">
    <source>
        <dbReference type="EMBL" id="GAA3520808.1"/>
    </source>
</evidence>
<keyword evidence="2" id="KW-1185">Reference proteome</keyword>
<reference evidence="2" key="1">
    <citation type="journal article" date="2019" name="Int. J. Syst. Evol. Microbiol.">
        <title>The Global Catalogue of Microorganisms (GCM) 10K type strain sequencing project: providing services to taxonomists for standard genome sequencing and annotation.</title>
        <authorList>
            <consortium name="The Broad Institute Genomics Platform"/>
            <consortium name="The Broad Institute Genome Sequencing Center for Infectious Disease"/>
            <person name="Wu L."/>
            <person name="Ma J."/>
        </authorList>
    </citation>
    <scope>NUCLEOTIDE SEQUENCE [LARGE SCALE GENOMIC DNA]</scope>
    <source>
        <strain evidence="2">JCM 17460</strain>
    </source>
</reference>
<evidence type="ECO:0000313" key="2">
    <source>
        <dbReference type="Proteomes" id="UP001500301"/>
    </source>
</evidence>
<evidence type="ECO:0008006" key="3">
    <source>
        <dbReference type="Google" id="ProtNLM"/>
    </source>
</evidence>
<dbReference type="RefSeq" id="WP_218232408.1">
    <property type="nucleotide sequence ID" value="NZ_BAABBB010000004.1"/>
</dbReference>
<comment type="caution">
    <text evidence="1">The sequence shown here is derived from an EMBL/GenBank/DDBJ whole genome shotgun (WGS) entry which is preliminary data.</text>
</comment>
<name>A0ABP6USH2_9ACTN</name>
<accession>A0ABP6USH2</accession>
<dbReference type="Proteomes" id="UP001500301">
    <property type="component" value="Unassembled WGS sequence"/>
</dbReference>
<dbReference type="EMBL" id="BAABBB010000004">
    <property type="protein sequence ID" value="GAA3520808.1"/>
    <property type="molecule type" value="Genomic_DNA"/>
</dbReference>
<sequence>MSRPADRAWVADRRIGWRILLTASLGEAVPTVELAGRLAALTRSEGWTSRPPLTAPTLGQLREALAGSSPEPLLVGVHGRDVVLSAHHSVVDGLGLLVVLERLGLGPATSTARGVGDRATTGGLAATVARRLGEVAFHPPAGVTPPTVSGPRAGDALVEAELAGTVRAARLVHAAARAVVRHEAVQGRNARHVAIAVGAVRGQQTAGDGQQLGDHSVLLRLRDVERLDLAEVGQALRTAPVVTPPTPAGERPWSRLTAGMASVGLRLLAPRLGSTLLVSHLGDVTAPHLDRLAFHPVTAGGSGISLGAVGHRGRTVLTLRARAAQWNDNGLEQLLEAVVSLLAEEP</sequence>